<evidence type="ECO:0000313" key="2">
    <source>
        <dbReference type="EnsemblMetazoa" id="XP_028132331.1"/>
    </source>
</evidence>
<name>A0A6P7F9V7_DIAVI</name>
<reference evidence="2" key="2">
    <citation type="submission" date="2025-05" db="UniProtKB">
        <authorList>
            <consortium name="EnsemblMetazoa"/>
        </authorList>
    </citation>
    <scope>IDENTIFICATION</scope>
</reference>
<sequence length="146" mass="16011">MKTVFGASVLVICLSAVYGLVDVKEFSPKLLALTKSLHTTCLAQSGCNEAQIALMKAGNLKNPTVSEKKYVSCLWTSSGLLNSKLETNRALLEELMPASIASTETPIYLTCIEETKKQVQLTVLDDQCWFLMNCIHDASPGNFIMF</sequence>
<keyword evidence="3" id="KW-1185">Reference proteome</keyword>
<dbReference type="Pfam" id="PF01395">
    <property type="entry name" value="PBP_GOBP"/>
    <property type="match status" value="1"/>
</dbReference>
<dbReference type="RefSeq" id="XP_028132331.1">
    <property type="nucleotide sequence ID" value="XM_028276530.1"/>
</dbReference>
<protein>
    <submittedName>
        <fullName evidence="4">Uncharacterized protein LOC114327822</fullName>
    </submittedName>
</protein>
<dbReference type="Proteomes" id="UP001652700">
    <property type="component" value="Unplaced"/>
</dbReference>
<organism evidence="4">
    <name type="scientific">Diabrotica virgifera virgifera</name>
    <name type="common">western corn rootworm</name>
    <dbReference type="NCBI Taxonomy" id="50390"/>
    <lineage>
        <taxon>Eukaryota</taxon>
        <taxon>Metazoa</taxon>
        <taxon>Ecdysozoa</taxon>
        <taxon>Arthropoda</taxon>
        <taxon>Hexapoda</taxon>
        <taxon>Insecta</taxon>
        <taxon>Pterygota</taxon>
        <taxon>Neoptera</taxon>
        <taxon>Endopterygota</taxon>
        <taxon>Coleoptera</taxon>
        <taxon>Polyphaga</taxon>
        <taxon>Cucujiformia</taxon>
        <taxon>Chrysomeloidea</taxon>
        <taxon>Chrysomelidae</taxon>
        <taxon>Galerucinae</taxon>
        <taxon>Diabroticina</taxon>
        <taxon>Diabroticites</taxon>
        <taxon>Diabrotica</taxon>
    </lineage>
</organism>
<dbReference type="EnsemblMetazoa" id="XM_028276530.2">
    <property type="protein sequence ID" value="XP_028132331.1"/>
    <property type="gene ID" value="LOC114327822"/>
</dbReference>
<evidence type="ECO:0000313" key="4">
    <source>
        <dbReference type="RefSeq" id="XP_028132331.1"/>
    </source>
</evidence>
<evidence type="ECO:0000313" key="3">
    <source>
        <dbReference type="Proteomes" id="UP001652700"/>
    </source>
</evidence>
<dbReference type="KEGG" id="dvv:114327822"/>
<dbReference type="InParanoid" id="A0A6P7F9V7"/>
<dbReference type="CDD" id="cd23992">
    <property type="entry name" value="PBP_GOBP"/>
    <property type="match status" value="1"/>
</dbReference>
<gene>
    <name evidence="4" type="primary">LOC114327822</name>
</gene>
<dbReference type="GO" id="GO:0005549">
    <property type="term" value="F:odorant binding"/>
    <property type="evidence" value="ECO:0007669"/>
    <property type="project" value="InterPro"/>
</dbReference>
<feature type="signal peptide" evidence="1">
    <location>
        <begin position="1"/>
        <end position="19"/>
    </location>
</feature>
<dbReference type="AlphaFoldDB" id="A0A6P7F9V7"/>
<reference evidence="4" key="1">
    <citation type="submission" date="2025-04" db="UniProtKB">
        <authorList>
            <consortium name="RefSeq"/>
        </authorList>
    </citation>
    <scope>IDENTIFICATION</scope>
</reference>
<dbReference type="OrthoDB" id="6746429at2759"/>
<dbReference type="GeneID" id="114327822"/>
<dbReference type="InterPro" id="IPR006170">
    <property type="entry name" value="PBP/GOBP"/>
</dbReference>
<feature type="chain" id="PRO_5028305259" evidence="1">
    <location>
        <begin position="20"/>
        <end position="146"/>
    </location>
</feature>
<dbReference type="SUPFAM" id="SSF47565">
    <property type="entry name" value="Insect pheromone/odorant-binding proteins"/>
    <property type="match status" value="1"/>
</dbReference>
<keyword evidence="1" id="KW-0732">Signal</keyword>
<dbReference type="InterPro" id="IPR036728">
    <property type="entry name" value="PBP_GOBP_sf"/>
</dbReference>
<dbReference type="Gene3D" id="1.10.238.20">
    <property type="entry name" value="Pheromone/general odorant binding protein domain"/>
    <property type="match status" value="1"/>
</dbReference>
<evidence type="ECO:0000256" key="1">
    <source>
        <dbReference type="SAM" id="SignalP"/>
    </source>
</evidence>
<accession>A0A6P7F9V7</accession>
<proteinExistence type="predicted"/>